<evidence type="ECO:0000313" key="2">
    <source>
        <dbReference type="EMBL" id="KAK2970535.1"/>
    </source>
</evidence>
<feature type="domain" description="F-box" evidence="1">
    <location>
        <begin position="7"/>
        <end position="64"/>
    </location>
</feature>
<dbReference type="PANTHER" id="PTHR31639:SF237">
    <property type="entry name" value="F-BOX DOMAIN-CONTAINING PROTEIN"/>
    <property type="match status" value="1"/>
</dbReference>
<gene>
    <name evidence="2" type="ORF">RJ640_001026</name>
</gene>
<dbReference type="Pfam" id="PF00646">
    <property type="entry name" value="F-box"/>
    <property type="match status" value="1"/>
</dbReference>
<dbReference type="EMBL" id="JAVXUO010002703">
    <property type="protein sequence ID" value="KAK2970535.1"/>
    <property type="molecule type" value="Genomic_DNA"/>
</dbReference>
<dbReference type="AlphaFoldDB" id="A0AA88QWD8"/>
<dbReference type="Gene3D" id="3.80.10.10">
    <property type="entry name" value="Ribonuclease Inhibitor"/>
    <property type="match status" value="1"/>
</dbReference>
<keyword evidence="3" id="KW-1185">Reference proteome</keyword>
<accession>A0AA88QWD8</accession>
<dbReference type="SMART" id="SM00256">
    <property type="entry name" value="FBOX"/>
    <property type="match status" value="1"/>
</dbReference>
<dbReference type="SUPFAM" id="SSF52047">
    <property type="entry name" value="RNI-like"/>
    <property type="match status" value="1"/>
</dbReference>
<dbReference type="Proteomes" id="UP001187471">
    <property type="component" value="Unassembled WGS sequence"/>
</dbReference>
<protein>
    <recommendedName>
        <fullName evidence="1">F-box domain-containing protein</fullName>
    </recommendedName>
</protein>
<dbReference type="Gene3D" id="1.20.1280.50">
    <property type="match status" value="1"/>
</dbReference>
<proteinExistence type="predicted"/>
<dbReference type="InterPro" id="IPR001810">
    <property type="entry name" value="F-box_dom"/>
</dbReference>
<sequence length="402" mass="46767">MDQLATVDRFSALPWEILDNILGRLPVTDVVRTSVLSKKWRDKWVDLSKLVFDDSSGATVFKDEDKFVKFVYHVLLSHRGQISKFMISTKSIPDKDCLDDWILFLSRNDIMDLILESKEFGPHGMYVFPSGLFSCQKLKHLYLTDCDVVLPPRTNGFPNLVSLALMRFWADDNELEHLIRSCPNLERLALSWIVMEFGRLKICAPKLKSLYLEGEFYVYLENSPHLTDGSFRMNLKLLLDEEMQIAAYVQMACDRLKVLELYDVEFYELDEMRAIIYILSSSSNLKELRISVSTPFRKNVYDFLKAQFRSTCCFNQLRVVRINIYAEVEEEEIEEQRSDLELIKLLLARSPILEKMFVNLTDPEGLRSSLRYGADKQVMVQINTPEFLTQMGGQKERNTEPK</sequence>
<dbReference type="PANTHER" id="PTHR31639">
    <property type="entry name" value="F-BOX PROTEIN-LIKE"/>
    <property type="match status" value="1"/>
</dbReference>
<dbReference type="PROSITE" id="PS50181">
    <property type="entry name" value="FBOX"/>
    <property type="match status" value="1"/>
</dbReference>
<dbReference type="InterPro" id="IPR032675">
    <property type="entry name" value="LRR_dom_sf"/>
</dbReference>
<evidence type="ECO:0000259" key="1">
    <source>
        <dbReference type="PROSITE" id="PS50181"/>
    </source>
</evidence>
<dbReference type="Pfam" id="PF24758">
    <property type="entry name" value="LRR_At5g56370"/>
    <property type="match status" value="1"/>
</dbReference>
<comment type="caution">
    <text evidence="2">The sequence shown here is derived from an EMBL/GenBank/DDBJ whole genome shotgun (WGS) entry which is preliminary data.</text>
</comment>
<name>A0AA88QWD8_9ASTE</name>
<organism evidence="2 3">
    <name type="scientific">Escallonia rubra</name>
    <dbReference type="NCBI Taxonomy" id="112253"/>
    <lineage>
        <taxon>Eukaryota</taxon>
        <taxon>Viridiplantae</taxon>
        <taxon>Streptophyta</taxon>
        <taxon>Embryophyta</taxon>
        <taxon>Tracheophyta</taxon>
        <taxon>Spermatophyta</taxon>
        <taxon>Magnoliopsida</taxon>
        <taxon>eudicotyledons</taxon>
        <taxon>Gunneridae</taxon>
        <taxon>Pentapetalae</taxon>
        <taxon>asterids</taxon>
        <taxon>campanulids</taxon>
        <taxon>Escalloniales</taxon>
        <taxon>Escalloniaceae</taxon>
        <taxon>Escallonia</taxon>
    </lineage>
</organism>
<evidence type="ECO:0000313" key="3">
    <source>
        <dbReference type="Proteomes" id="UP001187471"/>
    </source>
</evidence>
<dbReference type="InterPro" id="IPR036047">
    <property type="entry name" value="F-box-like_dom_sf"/>
</dbReference>
<dbReference type="SUPFAM" id="SSF81383">
    <property type="entry name" value="F-box domain"/>
    <property type="match status" value="1"/>
</dbReference>
<reference evidence="2" key="1">
    <citation type="submission" date="2022-12" db="EMBL/GenBank/DDBJ databases">
        <title>Draft genome assemblies for two species of Escallonia (Escalloniales).</title>
        <authorList>
            <person name="Chanderbali A."/>
            <person name="Dervinis C."/>
            <person name="Anghel I."/>
            <person name="Soltis D."/>
            <person name="Soltis P."/>
            <person name="Zapata F."/>
        </authorList>
    </citation>
    <scope>NUCLEOTIDE SEQUENCE</scope>
    <source>
        <strain evidence="2">UCBG92.1500</strain>
        <tissue evidence="2">Leaf</tissue>
    </source>
</reference>
<dbReference type="InterPro" id="IPR055411">
    <property type="entry name" value="LRR_FXL15/At3g58940/PEG3-like"/>
</dbReference>